<dbReference type="InterPro" id="IPR025345">
    <property type="entry name" value="DUF4249"/>
</dbReference>
<dbReference type="Proteomes" id="UP000235826">
    <property type="component" value="Chromosome"/>
</dbReference>
<dbReference type="EMBL" id="CP025791">
    <property type="protein sequence ID" value="AUP80442.1"/>
    <property type="molecule type" value="Genomic_DNA"/>
</dbReference>
<sequence>MKKTYYYFLFVFLVCCVEPESPKFKFEEGMIYIDAYASTAQGESFVIISESGYKFNKFLNEFLPGANVRFRNTETNTTVQLFEQNEIYLPPDNFNAAVGDSWELLITLADGRHYQSLPENIIQPVNFTDIKANYDPELLFRESANDFVPGHFISVDVHDPADEKNFYHWRYRTFEKLADCEKCENSIFRNGICDHTIGKAQGLIVHYRCETDCWKIRFNENIKIFSDEFTNGEVINALEVADIPYYKKGNILVEIQQYSLSEAAYKYFKVLKDILDNSSGINAPPPAALIGNVFNPDDKNEIVLGRFTAASTTTKRLFIDRSNITESQIEPLPREVFRETCLISTCTPQECEDMTCEPVKSAPCTENRFRTAFMPEGWQE</sequence>
<organism evidence="1 2">
    <name type="scientific">Flavivirga eckloniae</name>
    <dbReference type="NCBI Taxonomy" id="1803846"/>
    <lineage>
        <taxon>Bacteria</taxon>
        <taxon>Pseudomonadati</taxon>
        <taxon>Bacteroidota</taxon>
        <taxon>Flavobacteriia</taxon>
        <taxon>Flavobacteriales</taxon>
        <taxon>Flavobacteriaceae</taxon>
        <taxon>Flavivirga</taxon>
    </lineage>
</organism>
<evidence type="ECO:0000313" key="2">
    <source>
        <dbReference type="Proteomes" id="UP000235826"/>
    </source>
</evidence>
<evidence type="ECO:0008006" key="3">
    <source>
        <dbReference type="Google" id="ProtNLM"/>
    </source>
</evidence>
<dbReference type="AlphaFoldDB" id="A0A2K9PTQ7"/>
<evidence type="ECO:0000313" key="1">
    <source>
        <dbReference type="EMBL" id="AUP80442.1"/>
    </source>
</evidence>
<gene>
    <name evidence="1" type="ORF">C1H87_17675</name>
</gene>
<dbReference type="OrthoDB" id="922982at2"/>
<proteinExistence type="predicted"/>
<dbReference type="KEGG" id="fek:C1H87_17675"/>
<dbReference type="RefSeq" id="WP_102757088.1">
    <property type="nucleotide sequence ID" value="NZ_CP025791.1"/>
</dbReference>
<name>A0A2K9PTQ7_9FLAO</name>
<keyword evidence="2" id="KW-1185">Reference proteome</keyword>
<reference evidence="1 2" key="1">
    <citation type="submission" date="2018-01" db="EMBL/GenBank/DDBJ databases">
        <title>Complete genome sequence of Flavivirga eckloniae ECD14 isolated from seaweed Ecklonia cava.</title>
        <authorList>
            <person name="Lee J.H."/>
            <person name="Baik K.S."/>
            <person name="Seong C.N."/>
        </authorList>
    </citation>
    <scope>NUCLEOTIDE SEQUENCE [LARGE SCALE GENOMIC DNA]</scope>
    <source>
        <strain evidence="1 2">ECD14</strain>
    </source>
</reference>
<protein>
    <recommendedName>
        <fullName evidence="3">DUF4249 domain-containing protein</fullName>
    </recommendedName>
</protein>
<accession>A0A2K9PTQ7</accession>
<dbReference type="Pfam" id="PF14054">
    <property type="entry name" value="DUF4249"/>
    <property type="match status" value="1"/>
</dbReference>